<dbReference type="Gramene" id="KGN59358">
    <property type="protein sequence ID" value="KGN59358"/>
    <property type="gene ID" value="Csa_3G812790"/>
</dbReference>
<evidence type="ECO:0000313" key="2">
    <source>
        <dbReference type="EMBL" id="KGN59358.1"/>
    </source>
</evidence>
<reference evidence="2 3" key="4">
    <citation type="journal article" date="2011" name="BMC Genomics">
        <title>RNA-Seq improves annotation of protein-coding genes in the cucumber genome.</title>
        <authorList>
            <person name="Li Z."/>
            <person name="Zhang Z."/>
            <person name="Yan P."/>
            <person name="Huang S."/>
            <person name="Fei Z."/>
            <person name="Lin K."/>
        </authorList>
    </citation>
    <scope>NUCLEOTIDE SEQUENCE [LARGE SCALE GENOMIC DNA]</scope>
    <source>
        <strain evidence="3">cv. 9930</strain>
    </source>
</reference>
<keyword evidence="3" id="KW-1185">Reference proteome</keyword>
<organism evidence="2 3">
    <name type="scientific">Cucumis sativus</name>
    <name type="common">Cucumber</name>
    <dbReference type="NCBI Taxonomy" id="3659"/>
    <lineage>
        <taxon>Eukaryota</taxon>
        <taxon>Viridiplantae</taxon>
        <taxon>Streptophyta</taxon>
        <taxon>Embryophyta</taxon>
        <taxon>Tracheophyta</taxon>
        <taxon>Spermatophyta</taxon>
        <taxon>Magnoliopsida</taxon>
        <taxon>eudicotyledons</taxon>
        <taxon>Gunneridae</taxon>
        <taxon>Pentapetalae</taxon>
        <taxon>rosids</taxon>
        <taxon>fabids</taxon>
        <taxon>Cucurbitales</taxon>
        <taxon>Cucurbitaceae</taxon>
        <taxon>Benincaseae</taxon>
        <taxon>Cucumis</taxon>
    </lineage>
</organism>
<feature type="compositionally biased region" description="Basic residues" evidence="1">
    <location>
        <begin position="1"/>
        <end position="14"/>
    </location>
</feature>
<sequence>MACTIHKLHQKRKPLNQFNIIKNPPNETHSPHQNSHPWPPSSFHMPSLAPLSVRRRTPEKSGANNGGGGGGRRSRDRREDGSRAVQFEDSESEISPPFLLLRPTIQRISPSTGPSLLLIFLFVFVMMREKGNGEDEDRRERNWAFI</sequence>
<protein>
    <submittedName>
        <fullName evidence="2">Uncharacterized protein</fullName>
    </submittedName>
</protein>
<name>A0A0A0LC09_CUCSA</name>
<reference evidence="2 3" key="2">
    <citation type="journal article" date="2009" name="PLoS ONE">
        <title>An integrated genetic and cytogenetic map of the cucumber genome.</title>
        <authorList>
            <person name="Ren Y."/>
            <person name="Zhang Z."/>
            <person name="Liu J."/>
            <person name="Staub J.E."/>
            <person name="Han Y."/>
            <person name="Cheng Z."/>
            <person name="Li X."/>
            <person name="Lu J."/>
            <person name="Miao H."/>
            <person name="Kang H."/>
            <person name="Xie B."/>
            <person name="Gu X."/>
            <person name="Wang X."/>
            <person name="Du Y."/>
            <person name="Jin W."/>
            <person name="Huang S."/>
        </authorList>
    </citation>
    <scope>NUCLEOTIDE SEQUENCE [LARGE SCALE GENOMIC DNA]</scope>
    <source>
        <strain evidence="3">cv. 9930</strain>
    </source>
</reference>
<evidence type="ECO:0000313" key="3">
    <source>
        <dbReference type="Proteomes" id="UP000029981"/>
    </source>
</evidence>
<reference evidence="2 3" key="1">
    <citation type="journal article" date="2009" name="Nat. Genet.">
        <title>The genome of the cucumber, Cucumis sativus L.</title>
        <authorList>
            <person name="Huang S."/>
            <person name="Li R."/>
            <person name="Zhang Z."/>
            <person name="Li L."/>
            <person name="Gu X."/>
            <person name="Fan W."/>
            <person name="Lucas W.J."/>
            <person name="Wang X."/>
            <person name="Xie B."/>
            <person name="Ni P."/>
            <person name="Ren Y."/>
            <person name="Zhu H."/>
            <person name="Li J."/>
            <person name="Lin K."/>
            <person name="Jin W."/>
            <person name="Fei Z."/>
            <person name="Li G."/>
            <person name="Staub J."/>
            <person name="Kilian A."/>
            <person name="van der Vossen E.A."/>
            <person name="Wu Y."/>
            <person name="Guo J."/>
            <person name="He J."/>
            <person name="Jia Z."/>
            <person name="Ren Y."/>
            <person name="Tian G."/>
            <person name="Lu Y."/>
            <person name="Ruan J."/>
            <person name="Qian W."/>
            <person name="Wang M."/>
            <person name="Huang Q."/>
            <person name="Li B."/>
            <person name="Xuan Z."/>
            <person name="Cao J."/>
            <person name="Asan"/>
            <person name="Wu Z."/>
            <person name="Zhang J."/>
            <person name="Cai Q."/>
            <person name="Bai Y."/>
            <person name="Zhao B."/>
            <person name="Han Y."/>
            <person name="Li Y."/>
            <person name="Li X."/>
            <person name="Wang S."/>
            <person name="Shi Q."/>
            <person name="Liu S."/>
            <person name="Cho W.K."/>
            <person name="Kim J.Y."/>
            <person name="Xu Y."/>
            <person name="Heller-Uszynska K."/>
            <person name="Miao H."/>
            <person name="Cheng Z."/>
            <person name="Zhang S."/>
            <person name="Wu J."/>
            <person name="Yang Y."/>
            <person name="Kang H."/>
            <person name="Li M."/>
            <person name="Liang H."/>
            <person name="Ren X."/>
            <person name="Shi Z."/>
            <person name="Wen M."/>
            <person name="Jian M."/>
            <person name="Yang H."/>
            <person name="Zhang G."/>
            <person name="Yang Z."/>
            <person name="Chen R."/>
            <person name="Liu S."/>
            <person name="Li J."/>
            <person name="Ma L."/>
            <person name="Liu H."/>
            <person name="Zhou Y."/>
            <person name="Zhao J."/>
            <person name="Fang X."/>
            <person name="Li G."/>
            <person name="Fang L."/>
            <person name="Li Y."/>
            <person name="Liu D."/>
            <person name="Zheng H."/>
            <person name="Zhang Y."/>
            <person name="Qin N."/>
            <person name="Li Z."/>
            <person name="Yang G."/>
            <person name="Yang S."/>
            <person name="Bolund L."/>
            <person name="Kristiansen K."/>
            <person name="Zheng H."/>
            <person name="Li S."/>
            <person name="Zhang X."/>
            <person name="Yang H."/>
            <person name="Wang J."/>
            <person name="Sun R."/>
            <person name="Zhang B."/>
            <person name="Jiang S."/>
            <person name="Wang J."/>
            <person name="Du Y."/>
            <person name="Li S."/>
        </authorList>
    </citation>
    <scope>NUCLEOTIDE SEQUENCE [LARGE SCALE GENOMIC DNA]</scope>
    <source>
        <strain evidence="3">cv. 9930</strain>
    </source>
</reference>
<dbReference type="Proteomes" id="UP000029981">
    <property type="component" value="Chromosome 3"/>
</dbReference>
<gene>
    <name evidence="2" type="ORF">Csa_3G812790</name>
</gene>
<feature type="region of interest" description="Disordered" evidence="1">
    <location>
        <begin position="1"/>
        <end position="92"/>
    </location>
</feature>
<feature type="compositionally biased region" description="Polar residues" evidence="1">
    <location>
        <begin position="16"/>
        <end position="36"/>
    </location>
</feature>
<evidence type="ECO:0000256" key="1">
    <source>
        <dbReference type="SAM" id="MobiDB-lite"/>
    </source>
</evidence>
<dbReference type="EMBL" id="CM002924">
    <property type="protein sequence ID" value="KGN59358.1"/>
    <property type="molecule type" value="Genomic_DNA"/>
</dbReference>
<proteinExistence type="predicted"/>
<reference evidence="2 3" key="3">
    <citation type="journal article" date="2010" name="BMC Genomics">
        <title>Transcriptome sequencing and comparative analysis of cucumber flowers with different sex types.</title>
        <authorList>
            <person name="Guo S."/>
            <person name="Zheng Y."/>
            <person name="Joung J.G."/>
            <person name="Liu S."/>
            <person name="Zhang Z."/>
            <person name="Crasta O.R."/>
            <person name="Sobral B.W."/>
            <person name="Xu Y."/>
            <person name="Huang S."/>
            <person name="Fei Z."/>
        </authorList>
    </citation>
    <scope>NUCLEOTIDE SEQUENCE [LARGE SCALE GENOMIC DNA]</scope>
    <source>
        <strain evidence="3">cv. 9930</strain>
    </source>
</reference>
<accession>A0A0A0LC09</accession>
<dbReference type="AlphaFoldDB" id="A0A0A0LC09"/>